<sequence>MIESLPPAPLWRRLIAATYDGLLMLALWMVTVLIDAVLRELAGASRSWGSLQLYVFVVWLGFFGWFWTHGGQTLGMRVWRLRVLRDNGDTLNMVSAAVRYAGMLLVWGVALTPLLALTPPLRVEPHAAIASMICGGLTMAMLALMLFDRRLRAPHDWLSGSHLVLLPKPAAKSIG</sequence>
<evidence type="ECO:0000256" key="4">
    <source>
        <dbReference type="ARBA" id="ARBA00022989"/>
    </source>
</evidence>
<keyword evidence="4 6" id="KW-1133">Transmembrane helix</keyword>
<comment type="caution">
    <text evidence="8">The sequence shown here is derived from an EMBL/GenBank/DDBJ whole genome shotgun (WGS) entry which is preliminary data.</text>
</comment>
<feature type="transmembrane region" description="Helical" evidence="6">
    <location>
        <begin position="21"/>
        <end position="39"/>
    </location>
</feature>
<reference evidence="8 9" key="1">
    <citation type="journal article" date="2014" name="Int. J. Syst. Evol. Microbiol.">
        <title>Solimonas terrae sp. nov., isolated from soil.</title>
        <authorList>
            <person name="Kim S.J."/>
            <person name="Moon J.Y."/>
            <person name="Weon H.Y."/>
            <person name="Ahn J.H."/>
            <person name="Chen W.M."/>
            <person name="Kwon S.W."/>
        </authorList>
    </citation>
    <scope>NUCLEOTIDE SEQUENCE [LARGE SCALE GENOMIC DNA]</scope>
    <source>
        <strain evidence="8 9">KIS83-12</strain>
    </source>
</reference>
<organism evidence="8 9">
    <name type="scientific">Solimonas terrae</name>
    <dbReference type="NCBI Taxonomy" id="1396819"/>
    <lineage>
        <taxon>Bacteria</taxon>
        <taxon>Pseudomonadati</taxon>
        <taxon>Pseudomonadota</taxon>
        <taxon>Gammaproteobacteria</taxon>
        <taxon>Nevskiales</taxon>
        <taxon>Nevskiaceae</taxon>
        <taxon>Solimonas</taxon>
    </lineage>
</organism>
<evidence type="ECO:0000256" key="1">
    <source>
        <dbReference type="ARBA" id="ARBA00004651"/>
    </source>
</evidence>
<accession>A0A6M2BNI3</accession>
<dbReference type="Proteomes" id="UP000472676">
    <property type="component" value="Unassembled WGS sequence"/>
</dbReference>
<dbReference type="AlphaFoldDB" id="A0A6M2BNI3"/>
<dbReference type="GO" id="GO:0005886">
    <property type="term" value="C:plasma membrane"/>
    <property type="evidence" value="ECO:0007669"/>
    <property type="project" value="UniProtKB-SubCell"/>
</dbReference>
<evidence type="ECO:0000256" key="5">
    <source>
        <dbReference type="ARBA" id="ARBA00023136"/>
    </source>
</evidence>
<evidence type="ECO:0000256" key="6">
    <source>
        <dbReference type="SAM" id="Phobius"/>
    </source>
</evidence>
<dbReference type="PANTHER" id="PTHR36115">
    <property type="entry name" value="PROLINE-RICH ANTIGEN HOMOLOG-RELATED"/>
    <property type="match status" value="1"/>
</dbReference>
<keyword evidence="3 6" id="KW-0812">Transmembrane</keyword>
<evidence type="ECO:0000313" key="9">
    <source>
        <dbReference type="Proteomes" id="UP000472676"/>
    </source>
</evidence>
<evidence type="ECO:0000313" key="8">
    <source>
        <dbReference type="EMBL" id="NGY03619.1"/>
    </source>
</evidence>
<name>A0A6M2BNI3_9GAMM</name>
<dbReference type="EMBL" id="JAAMOW010000001">
    <property type="protein sequence ID" value="NGY03619.1"/>
    <property type="molecule type" value="Genomic_DNA"/>
</dbReference>
<gene>
    <name evidence="8" type="ORF">G7Y85_02470</name>
</gene>
<evidence type="ECO:0000259" key="7">
    <source>
        <dbReference type="Pfam" id="PF06271"/>
    </source>
</evidence>
<dbReference type="Pfam" id="PF06271">
    <property type="entry name" value="RDD"/>
    <property type="match status" value="1"/>
</dbReference>
<feature type="transmembrane region" description="Helical" evidence="6">
    <location>
        <begin position="91"/>
        <end position="115"/>
    </location>
</feature>
<evidence type="ECO:0000256" key="3">
    <source>
        <dbReference type="ARBA" id="ARBA00022692"/>
    </source>
</evidence>
<dbReference type="InterPro" id="IPR051791">
    <property type="entry name" value="Pra-immunoreactive"/>
</dbReference>
<evidence type="ECO:0000256" key="2">
    <source>
        <dbReference type="ARBA" id="ARBA00022475"/>
    </source>
</evidence>
<feature type="domain" description="RDD" evidence="7">
    <location>
        <begin position="8"/>
        <end position="160"/>
    </location>
</feature>
<dbReference type="PANTHER" id="PTHR36115:SF10">
    <property type="entry name" value="RDD DOMAIN-CONTAINING PROTEIN"/>
    <property type="match status" value="1"/>
</dbReference>
<feature type="transmembrane region" description="Helical" evidence="6">
    <location>
        <begin position="51"/>
        <end position="70"/>
    </location>
</feature>
<keyword evidence="5 6" id="KW-0472">Membrane</keyword>
<feature type="transmembrane region" description="Helical" evidence="6">
    <location>
        <begin position="127"/>
        <end position="147"/>
    </location>
</feature>
<keyword evidence="2" id="KW-1003">Cell membrane</keyword>
<protein>
    <submittedName>
        <fullName evidence="8">RDD family protein</fullName>
    </submittedName>
</protein>
<dbReference type="InterPro" id="IPR010432">
    <property type="entry name" value="RDD"/>
</dbReference>
<proteinExistence type="predicted"/>
<comment type="subcellular location">
    <subcellularLocation>
        <location evidence="1">Cell membrane</location>
        <topology evidence="1">Multi-pass membrane protein</topology>
    </subcellularLocation>
</comment>
<dbReference type="RefSeq" id="WP_166251178.1">
    <property type="nucleotide sequence ID" value="NZ_JAAMOW010000001.1"/>
</dbReference>
<keyword evidence="9" id="KW-1185">Reference proteome</keyword>